<evidence type="ECO:0000256" key="5">
    <source>
        <dbReference type="ARBA" id="ARBA00022824"/>
    </source>
</evidence>
<dbReference type="PANTHER" id="PTHR13117">
    <property type="entry name" value="ENDOPLASMIC RETICULUM MULTISPAN TRANSMEMBRANE PROTEIN-RELATED"/>
    <property type="match status" value="1"/>
</dbReference>
<comment type="subcellular location">
    <subcellularLocation>
        <location evidence="1 9">Endoplasmic reticulum membrane</location>
        <topology evidence="1 9">Multi-pass membrane protein</topology>
    </subcellularLocation>
</comment>
<dbReference type="FunCoup" id="A0A2V0P9N0">
    <property type="interactions" value="2091"/>
</dbReference>
<comment type="similarity">
    <text evidence="3 9">Belongs to the RFT1 family.</text>
</comment>
<organism evidence="11 12">
    <name type="scientific">Raphidocelis subcapitata</name>
    <dbReference type="NCBI Taxonomy" id="307507"/>
    <lineage>
        <taxon>Eukaryota</taxon>
        <taxon>Viridiplantae</taxon>
        <taxon>Chlorophyta</taxon>
        <taxon>core chlorophytes</taxon>
        <taxon>Chlorophyceae</taxon>
        <taxon>CS clade</taxon>
        <taxon>Sphaeropleales</taxon>
        <taxon>Selenastraceae</taxon>
        <taxon>Raphidocelis</taxon>
    </lineage>
</organism>
<sequence length="571" mass="58439">MAPADGAKDGGGAAGGGDQLSVVASGFVRLMASQLAVRALTFGMNLAAARHLSPEAYGLSSVQFYLVTTTILLLSREGLRRGCMRVRDESGGKGGQAVPLADRVLSVSWLVLPAGAAVTAAVCGFALWRSPDADEAYRLAVVLHGVAAMIELAAEPFYIIASAQLRFGLRAAVDTAAMLLRGALTLALLLQGRLPPALVFSAAQLAFAGVTLAGYLAFGAQLLARGELRPRPRRWDAEDRQTLRLSGVFAIQAAEKLVLSEGSKLALVAVESGYNQGVYGLVANLGSLVVRLLLQPFEEAAFAAFSRAGTRAASDPAERRRLARALALLSRAVALVGLLAAAFGPAYSYSLLRLAYGPKWSETEAPAVLGAYSGYVLLLAVNGITEAFVHAVLDAAALQRANAALVALGASHVAASLLLVSAGGAAGLVAADALNMALRIAYSLWLVRRYFAATPEFSLRQLLPSRGTLAAAAAAAAATAASERLLLGGRRGPAPLPRVAAHAAVGCCALAAVGAAAWRCERETLSQLRALRRGGEGDGGGSGGGGGGGQGTCAGAGDGPPRRSSGRRKEA</sequence>
<feature type="transmembrane region" description="Helical" evidence="9">
    <location>
        <begin position="56"/>
        <end position="75"/>
    </location>
</feature>
<evidence type="ECO:0000313" key="12">
    <source>
        <dbReference type="Proteomes" id="UP000247498"/>
    </source>
</evidence>
<name>A0A2V0P9N0_9CHLO</name>
<comment type="caution">
    <text evidence="11">The sequence shown here is derived from an EMBL/GenBank/DDBJ whole genome shotgun (WGS) entry which is preliminary data.</text>
</comment>
<dbReference type="PANTHER" id="PTHR13117:SF5">
    <property type="entry name" value="PROTEIN RFT1 HOMOLOG"/>
    <property type="match status" value="1"/>
</dbReference>
<keyword evidence="6 9" id="KW-1133">Transmembrane helix</keyword>
<evidence type="ECO:0000256" key="7">
    <source>
        <dbReference type="ARBA" id="ARBA00023136"/>
    </source>
</evidence>
<evidence type="ECO:0000256" key="2">
    <source>
        <dbReference type="ARBA" id="ARBA00004922"/>
    </source>
</evidence>
<evidence type="ECO:0000256" key="1">
    <source>
        <dbReference type="ARBA" id="ARBA00004477"/>
    </source>
</evidence>
<reference evidence="11 12" key="1">
    <citation type="journal article" date="2018" name="Sci. Rep.">
        <title>Raphidocelis subcapitata (=Pseudokirchneriella subcapitata) provides an insight into genome evolution and environmental adaptations in the Sphaeropleales.</title>
        <authorList>
            <person name="Suzuki S."/>
            <person name="Yamaguchi H."/>
            <person name="Nakajima N."/>
            <person name="Kawachi M."/>
        </authorList>
    </citation>
    <scope>NUCLEOTIDE SEQUENCE [LARGE SCALE GENOMIC DNA]</scope>
    <source>
        <strain evidence="11 12">NIES-35</strain>
    </source>
</reference>
<evidence type="ECO:0000256" key="10">
    <source>
        <dbReference type="SAM" id="MobiDB-lite"/>
    </source>
</evidence>
<evidence type="ECO:0000256" key="4">
    <source>
        <dbReference type="ARBA" id="ARBA00022692"/>
    </source>
</evidence>
<feature type="transmembrane region" description="Helical" evidence="9">
    <location>
        <begin position="202"/>
        <end position="224"/>
    </location>
</feature>
<accession>A0A2V0P9N0</accession>
<feature type="transmembrane region" description="Helical" evidence="9">
    <location>
        <begin position="140"/>
        <end position="159"/>
    </location>
</feature>
<evidence type="ECO:0000256" key="9">
    <source>
        <dbReference type="RuleBase" id="RU365067"/>
    </source>
</evidence>
<feature type="transmembrane region" description="Helical" evidence="9">
    <location>
        <begin position="328"/>
        <end position="349"/>
    </location>
</feature>
<comment type="function">
    <text evidence="8 9">Intramembrane glycolipid transporter that operates in the biosynthetic pathway of dolichol-linked oligosaccharides, the glycan precursors employed in protein asparagine (N)-glycosylation. The sequential addition of sugars to dolichol pyrophosphate produces dolichol-linked oligosaccharides containing fourteen sugars, including two GlcNAcs, nine mannoses and three glucoses. Once assembled, the oligosaccharide is transferred from the lipid to nascent proteins by oligosaccharyltransferases. The assembly of dolichol-linked oligosaccharides begins on the cytosolic side of the endoplasmic reticulum membrane and finishes in its lumen. RFT1 could mediate the translocation of the cytosolically oriented intermediate DolPP-GlcNAc2Man5, produced by ALG11, into the ER lumen where dolichol-linked oligosaccharides assembly continues. However, the intramembrane lipid transporter activity could not be confirmed in vitro.</text>
</comment>
<evidence type="ECO:0000256" key="8">
    <source>
        <dbReference type="ARBA" id="ARBA00045912"/>
    </source>
</evidence>
<dbReference type="Pfam" id="PF04506">
    <property type="entry name" value="Rft-1"/>
    <property type="match status" value="1"/>
</dbReference>
<comment type="pathway">
    <text evidence="2">Protein modification; protein glycosylation.</text>
</comment>
<feature type="transmembrane region" description="Helical" evidence="9">
    <location>
        <begin position="369"/>
        <end position="389"/>
    </location>
</feature>
<feature type="transmembrane region" description="Helical" evidence="9">
    <location>
        <begin position="171"/>
        <end position="190"/>
    </location>
</feature>
<protein>
    <recommendedName>
        <fullName evidence="9">Protein RFT1 homolog</fullName>
    </recommendedName>
</protein>
<feature type="region of interest" description="Disordered" evidence="10">
    <location>
        <begin position="532"/>
        <end position="571"/>
    </location>
</feature>
<dbReference type="AlphaFoldDB" id="A0A2V0P9N0"/>
<dbReference type="STRING" id="307507.A0A2V0P9N0"/>
<dbReference type="GO" id="GO:0034203">
    <property type="term" value="P:glycolipid translocation"/>
    <property type="evidence" value="ECO:0007669"/>
    <property type="project" value="TreeGrafter"/>
</dbReference>
<keyword evidence="12" id="KW-1185">Reference proteome</keyword>
<evidence type="ECO:0000256" key="3">
    <source>
        <dbReference type="ARBA" id="ARBA00010288"/>
    </source>
</evidence>
<feature type="transmembrane region" description="Helical" evidence="9">
    <location>
        <begin position="401"/>
        <end position="420"/>
    </location>
</feature>
<dbReference type="InParanoid" id="A0A2V0P9N0"/>
<dbReference type="InterPro" id="IPR007594">
    <property type="entry name" value="RFT1"/>
</dbReference>
<dbReference type="EMBL" id="BDRX01000082">
    <property type="protein sequence ID" value="GBF96551.1"/>
    <property type="molecule type" value="Genomic_DNA"/>
</dbReference>
<dbReference type="GO" id="GO:0005789">
    <property type="term" value="C:endoplasmic reticulum membrane"/>
    <property type="evidence" value="ECO:0007669"/>
    <property type="project" value="UniProtKB-SubCell"/>
</dbReference>
<gene>
    <name evidence="11" type="ORF">Rsub_09134</name>
</gene>
<comment type="caution">
    <text evidence="9">Lacks conserved residue(s) required for the propagation of feature annotation.</text>
</comment>
<feature type="transmembrane region" description="Helical" evidence="9">
    <location>
        <begin position="109"/>
        <end position="128"/>
    </location>
</feature>
<dbReference type="OrthoDB" id="9979195at2759"/>
<keyword evidence="7 9" id="KW-0472">Membrane</keyword>
<keyword evidence="4 9" id="KW-0812">Transmembrane</keyword>
<dbReference type="GO" id="GO:0006488">
    <property type="term" value="P:dolichol-linked oligosaccharide biosynthetic process"/>
    <property type="evidence" value="ECO:0007669"/>
    <property type="project" value="InterPro"/>
</dbReference>
<keyword evidence="5" id="KW-0256">Endoplasmic reticulum</keyword>
<dbReference type="Proteomes" id="UP000247498">
    <property type="component" value="Unassembled WGS sequence"/>
</dbReference>
<evidence type="ECO:0000256" key="6">
    <source>
        <dbReference type="ARBA" id="ARBA00022989"/>
    </source>
</evidence>
<evidence type="ECO:0000313" key="11">
    <source>
        <dbReference type="EMBL" id="GBF96551.1"/>
    </source>
</evidence>
<proteinExistence type="inferred from homology"/>
<feature type="compositionally biased region" description="Gly residues" evidence="10">
    <location>
        <begin position="537"/>
        <end position="558"/>
    </location>
</feature>